<accession>X1CHL5</accession>
<sequence length="40" mass="4543">MEIYSYAKEKGFVITIFTNGLLFTKKIMEYLAKSPPLSIG</sequence>
<gene>
    <name evidence="1" type="ORF">S01H4_38562</name>
</gene>
<dbReference type="AlphaFoldDB" id="X1CHL5"/>
<dbReference type="InterPro" id="IPR058240">
    <property type="entry name" value="rSAM_sf"/>
</dbReference>
<name>X1CHL5_9ZZZZ</name>
<dbReference type="SUPFAM" id="SSF102114">
    <property type="entry name" value="Radical SAM enzymes"/>
    <property type="match status" value="1"/>
</dbReference>
<proteinExistence type="predicted"/>
<reference evidence="1" key="1">
    <citation type="journal article" date="2014" name="Front. Microbiol.">
        <title>High frequency of phylogenetically diverse reductive dehalogenase-homologous genes in deep subseafloor sedimentary metagenomes.</title>
        <authorList>
            <person name="Kawai M."/>
            <person name="Futagami T."/>
            <person name="Toyoda A."/>
            <person name="Takaki Y."/>
            <person name="Nishi S."/>
            <person name="Hori S."/>
            <person name="Arai W."/>
            <person name="Tsubouchi T."/>
            <person name="Morono Y."/>
            <person name="Uchiyama I."/>
            <person name="Ito T."/>
            <person name="Fujiyama A."/>
            <person name="Inagaki F."/>
            <person name="Takami H."/>
        </authorList>
    </citation>
    <scope>NUCLEOTIDE SEQUENCE</scope>
    <source>
        <strain evidence="1">Expedition CK06-06</strain>
    </source>
</reference>
<comment type="caution">
    <text evidence="1">The sequence shown here is derived from an EMBL/GenBank/DDBJ whole genome shotgun (WGS) entry which is preliminary data.</text>
</comment>
<dbReference type="EMBL" id="BART01020810">
    <property type="protein sequence ID" value="GAG92572.1"/>
    <property type="molecule type" value="Genomic_DNA"/>
</dbReference>
<protein>
    <submittedName>
        <fullName evidence="1">Uncharacterized protein</fullName>
    </submittedName>
</protein>
<organism evidence="1">
    <name type="scientific">marine sediment metagenome</name>
    <dbReference type="NCBI Taxonomy" id="412755"/>
    <lineage>
        <taxon>unclassified sequences</taxon>
        <taxon>metagenomes</taxon>
        <taxon>ecological metagenomes</taxon>
    </lineage>
</organism>
<evidence type="ECO:0000313" key="1">
    <source>
        <dbReference type="EMBL" id="GAG92572.1"/>
    </source>
</evidence>